<dbReference type="Proteomes" id="UP000065807">
    <property type="component" value="Chromosome"/>
</dbReference>
<accession>A0A0K2SRF0</accession>
<feature type="region of interest" description="Disordered" evidence="1">
    <location>
        <begin position="35"/>
        <end position="59"/>
    </location>
</feature>
<dbReference type="RefSeq" id="WP_068141112.1">
    <property type="nucleotide sequence ID" value="NZ_AP014924.1"/>
</dbReference>
<reference evidence="3" key="1">
    <citation type="submission" date="2015-07" db="EMBL/GenBank/DDBJ databases">
        <title>Complete genome sequence and phylogenetic analysis of Limnochorda pilosa.</title>
        <authorList>
            <person name="Watanabe M."/>
            <person name="Kojima H."/>
            <person name="Fukui M."/>
        </authorList>
    </citation>
    <scope>NUCLEOTIDE SEQUENCE [LARGE SCALE GENOMIC DNA]</scope>
    <source>
        <strain evidence="3">HC45</strain>
    </source>
</reference>
<protein>
    <recommendedName>
        <fullName evidence="4">LysM domain-containing protein</fullName>
    </recommendedName>
</protein>
<dbReference type="STRING" id="1555112.LIP_3611"/>
<dbReference type="KEGG" id="lpil:LIP_3611"/>
<evidence type="ECO:0000313" key="3">
    <source>
        <dbReference type="Proteomes" id="UP000065807"/>
    </source>
</evidence>
<sequence>MGAEIGWGLNEVRWSEEHRVAPRREAWRIWRADHGRPAPDLQGRPPVQNDHRGSLSVEASAALSSEEPVLWHQVSRGEDWSGLVARYNVADPSALLAANGLVEAGPLVPGEWVCVPCRLVRPVWEIDPEGGSEEDADG</sequence>
<proteinExistence type="predicted"/>
<name>A0A0K2SRF0_LIMPI</name>
<gene>
    <name evidence="2" type="ORF">LIP_3611</name>
</gene>
<dbReference type="CDD" id="cd00118">
    <property type="entry name" value="LysM"/>
    <property type="match status" value="1"/>
</dbReference>
<dbReference type="AlphaFoldDB" id="A0A0K2SRF0"/>
<evidence type="ECO:0000313" key="2">
    <source>
        <dbReference type="EMBL" id="BAS29419.1"/>
    </source>
</evidence>
<keyword evidence="3" id="KW-1185">Reference proteome</keyword>
<dbReference type="EMBL" id="AP014924">
    <property type="protein sequence ID" value="BAS29419.1"/>
    <property type="molecule type" value="Genomic_DNA"/>
</dbReference>
<organism evidence="2 3">
    <name type="scientific">Limnochorda pilosa</name>
    <dbReference type="NCBI Taxonomy" id="1555112"/>
    <lineage>
        <taxon>Bacteria</taxon>
        <taxon>Bacillati</taxon>
        <taxon>Bacillota</taxon>
        <taxon>Limnochordia</taxon>
        <taxon>Limnochordales</taxon>
        <taxon>Limnochordaceae</taxon>
        <taxon>Limnochorda</taxon>
    </lineage>
</organism>
<evidence type="ECO:0000256" key="1">
    <source>
        <dbReference type="SAM" id="MobiDB-lite"/>
    </source>
</evidence>
<dbReference type="InterPro" id="IPR018392">
    <property type="entry name" value="LysM"/>
</dbReference>
<reference evidence="3" key="2">
    <citation type="journal article" date="2016" name="Int. J. Syst. Evol. Microbiol.">
        <title>Complete genome sequence and cell structure of Limnochorda pilosa, a Gram-negative spore-former within the phylum Firmicutes.</title>
        <authorList>
            <person name="Watanabe M."/>
            <person name="Kojima H."/>
            <person name="Fukui M."/>
        </authorList>
    </citation>
    <scope>NUCLEOTIDE SEQUENCE [LARGE SCALE GENOMIC DNA]</scope>
    <source>
        <strain evidence="3">HC45</strain>
    </source>
</reference>
<evidence type="ECO:0008006" key="4">
    <source>
        <dbReference type="Google" id="ProtNLM"/>
    </source>
</evidence>